<dbReference type="EMBL" id="JACHMB010000001">
    <property type="protein sequence ID" value="MBB5781959.1"/>
    <property type="molecule type" value="Genomic_DNA"/>
</dbReference>
<evidence type="ECO:0000313" key="2">
    <source>
        <dbReference type="EMBL" id="MBB5781959.1"/>
    </source>
</evidence>
<gene>
    <name evidence="2" type="ORF">HD596_008715</name>
</gene>
<feature type="transmembrane region" description="Helical" evidence="1">
    <location>
        <begin position="56"/>
        <end position="80"/>
    </location>
</feature>
<dbReference type="AlphaFoldDB" id="A0A7W9GDU1"/>
<evidence type="ECO:0000256" key="1">
    <source>
        <dbReference type="SAM" id="Phobius"/>
    </source>
</evidence>
<dbReference type="RefSeq" id="WP_185075161.1">
    <property type="nucleotide sequence ID" value="NZ_JACHMB010000001.1"/>
</dbReference>
<dbReference type="InterPro" id="IPR045713">
    <property type="entry name" value="DUF6069"/>
</dbReference>
<evidence type="ECO:0000313" key="3">
    <source>
        <dbReference type="Proteomes" id="UP000579153"/>
    </source>
</evidence>
<keyword evidence="1" id="KW-0812">Transmembrane</keyword>
<reference evidence="2 3" key="1">
    <citation type="submission" date="2020-08" db="EMBL/GenBank/DDBJ databases">
        <title>Sequencing the genomes of 1000 actinobacteria strains.</title>
        <authorList>
            <person name="Klenk H.-P."/>
        </authorList>
    </citation>
    <scope>NUCLEOTIDE SEQUENCE [LARGE SCALE GENOMIC DNA]</scope>
    <source>
        <strain evidence="2 3">DSM 45507</strain>
    </source>
</reference>
<keyword evidence="1" id="KW-1133">Transmembrane helix</keyword>
<sequence>MTQNAHEDGTTTATSPARPLIIGGSIAAAVAGAATAAVAAAGQFAGISLVIGGMPITVLGFAVLTVVFSVVGLVLALVLARTVRRPRTVFVRATVVLTVFSLVPDVLMDASVTTKVLLMLAHVIAAAIVVPAIARRLSVGERQANEKSR</sequence>
<feature type="transmembrane region" description="Helical" evidence="1">
    <location>
        <begin position="116"/>
        <end position="134"/>
    </location>
</feature>
<dbReference type="Proteomes" id="UP000579153">
    <property type="component" value="Unassembled WGS sequence"/>
</dbReference>
<dbReference type="Pfam" id="PF19545">
    <property type="entry name" value="DUF6069"/>
    <property type="match status" value="1"/>
</dbReference>
<keyword evidence="3" id="KW-1185">Reference proteome</keyword>
<name>A0A7W9GDU1_9ACTN</name>
<organism evidence="2 3">
    <name type="scientific">Nonomuraea jabiensis</name>
    <dbReference type="NCBI Taxonomy" id="882448"/>
    <lineage>
        <taxon>Bacteria</taxon>
        <taxon>Bacillati</taxon>
        <taxon>Actinomycetota</taxon>
        <taxon>Actinomycetes</taxon>
        <taxon>Streptosporangiales</taxon>
        <taxon>Streptosporangiaceae</taxon>
        <taxon>Nonomuraea</taxon>
    </lineage>
</organism>
<keyword evidence="1" id="KW-0472">Membrane</keyword>
<accession>A0A7W9GDU1</accession>
<feature type="transmembrane region" description="Helical" evidence="1">
    <location>
        <begin position="89"/>
        <end position="110"/>
    </location>
</feature>
<evidence type="ECO:0008006" key="4">
    <source>
        <dbReference type="Google" id="ProtNLM"/>
    </source>
</evidence>
<comment type="caution">
    <text evidence="2">The sequence shown here is derived from an EMBL/GenBank/DDBJ whole genome shotgun (WGS) entry which is preliminary data.</text>
</comment>
<protein>
    <recommendedName>
        <fullName evidence="4">Cell envelope biogenesis protein OmpA</fullName>
    </recommendedName>
</protein>
<proteinExistence type="predicted"/>
<feature type="transmembrane region" description="Helical" evidence="1">
    <location>
        <begin position="20"/>
        <end position="44"/>
    </location>
</feature>